<dbReference type="Pfam" id="PF13727">
    <property type="entry name" value="CoA_binding_3"/>
    <property type="match status" value="1"/>
</dbReference>
<dbReference type="NCBIfam" id="TIGR03013">
    <property type="entry name" value="EpsB_2"/>
    <property type="match status" value="1"/>
</dbReference>
<dbReference type="PANTHER" id="PTHR30576">
    <property type="entry name" value="COLANIC BIOSYNTHESIS UDP-GLUCOSE LIPID CARRIER TRANSFERASE"/>
    <property type="match status" value="1"/>
</dbReference>
<dbReference type="GO" id="GO:0089702">
    <property type="term" value="F:undecaprenyl-phosphate glucose phosphotransferase activity"/>
    <property type="evidence" value="ECO:0007669"/>
    <property type="project" value="TreeGrafter"/>
</dbReference>
<dbReference type="PANTHER" id="PTHR30576:SF21">
    <property type="entry name" value="UDP-GLUCOSE:UNDECAPRENYL-PHOSPHATE GLUCOSE-1-PHOSPHATE TRANSFERASE"/>
    <property type="match status" value="1"/>
</dbReference>
<feature type="transmembrane region" description="Helical" evidence="7">
    <location>
        <begin position="12"/>
        <end position="36"/>
    </location>
</feature>
<name>A0A1I0GZI5_9GAMM</name>
<dbReference type="InterPro" id="IPR003362">
    <property type="entry name" value="Bact_transf"/>
</dbReference>
<comment type="subcellular location">
    <subcellularLocation>
        <location evidence="1">Membrane</location>
        <topology evidence="1">Multi-pass membrane protein</topology>
    </subcellularLocation>
</comment>
<evidence type="ECO:0000256" key="4">
    <source>
        <dbReference type="ARBA" id="ARBA00022692"/>
    </source>
</evidence>
<dbReference type="GO" id="GO:0009242">
    <property type="term" value="P:colanic acid biosynthetic process"/>
    <property type="evidence" value="ECO:0007669"/>
    <property type="project" value="TreeGrafter"/>
</dbReference>
<dbReference type="GO" id="GO:0016020">
    <property type="term" value="C:membrane"/>
    <property type="evidence" value="ECO:0007669"/>
    <property type="project" value="UniProtKB-SubCell"/>
</dbReference>
<feature type="transmembrane region" description="Helical" evidence="7">
    <location>
        <begin position="287"/>
        <end position="310"/>
    </location>
</feature>
<protein>
    <submittedName>
        <fullName evidence="9">Sugar transferase, PEP-CTERM system associated/exopolysaccharide biosynthesis polyprenyl glycosylphosphotransferase</fullName>
    </submittedName>
</protein>
<proteinExistence type="inferred from homology"/>
<evidence type="ECO:0000256" key="5">
    <source>
        <dbReference type="ARBA" id="ARBA00022989"/>
    </source>
</evidence>
<dbReference type="InterPro" id="IPR017475">
    <property type="entry name" value="EPS_sugar_tfrase"/>
</dbReference>
<evidence type="ECO:0000256" key="3">
    <source>
        <dbReference type="ARBA" id="ARBA00022679"/>
    </source>
</evidence>
<dbReference type="STRING" id="430453.SAMN04487962_12217"/>
<dbReference type="InterPro" id="IPR017464">
    <property type="entry name" value="Sugar_tfrase_EpsB_2"/>
</dbReference>
<feature type="transmembrane region" description="Helical" evidence="7">
    <location>
        <begin position="56"/>
        <end position="77"/>
    </location>
</feature>
<dbReference type="NCBIfam" id="TIGR03025">
    <property type="entry name" value="EPS_sugtrans"/>
    <property type="match status" value="1"/>
</dbReference>
<dbReference type="Proteomes" id="UP000198762">
    <property type="component" value="Unassembled WGS sequence"/>
</dbReference>
<evidence type="ECO:0000313" key="9">
    <source>
        <dbReference type="EMBL" id="SET76626.1"/>
    </source>
</evidence>
<organism evidence="9 10">
    <name type="scientific">Marinobacter segnicrescens</name>
    <dbReference type="NCBI Taxonomy" id="430453"/>
    <lineage>
        <taxon>Bacteria</taxon>
        <taxon>Pseudomonadati</taxon>
        <taxon>Pseudomonadota</taxon>
        <taxon>Gammaproteobacteria</taxon>
        <taxon>Pseudomonadales</taxon>
        <taxon>Marinobacteraceae</taxon>
        <taxon>Marinobacter</taxon>
    </lineage>
</organism>
<reference evidence="10" key="1">
    <citation type="submission" date="2016-10" db="EMBL/GenBank/DDBJ databases">
        <authorList>
            <person name="Varghese N."/>
            <person name="Submissions S."/>
        </authorList>
    </citation>
    <scope>NUCLEOTIDE SEQUENCE [LARGE SCALE GENOMIC DNA]</scope>
    <source>
        <strain evidence="10">CGMCC 1.6489</strain>
    </source>
</reference>
<dbReference type="Pfam" id="PF02397">
    <property type="entry name" value="Bac_transf"/>
    <property type="match status" value="1"/>
</dbReference>
<evidence type="ECO:0000256" key="2">
    <source>
        <dbReference type="ARBA" id="ARBA00006464"/>
    </source>
</evidence>
<evidence type="ECO:0000259" key="8">
    <source>
        <dbReference type="Pfam" id="PF02397"/>
    </source>
</evidence>
<dbReference type="OrthoDB" id="9808602at2"/>
<keyword evidence="6 7" id="KW-0472">Membrane</keyword>
<keyword evidence="10" id="KW-1185">Reference proteome</keyword>
<evidence type="ECO:0000256" key="7">
    <source>
        <dbReference type="SAM" id="Phobius"/>
    </source>
</evidence>
<accession>A0A1I0GZI5</accession>
<feature type="transmembrane region" description="Helical" evidence="7">
    <location>
        <begin position="89"/>
        <end position="108"/>
    </location>
</feature>
<feature type="transmembrane region" description="Helical" evidence="7">
    <location>
        <begin position="120"/>
        <end position="140"/>
    </location>
</feature>
<dbReference type="RefSeq" id="WP_091854205.1">
    <property type="nucleotide sequence ID" value="NZ_FOHZ01000022.1"/>
</dbReference>
<evidence type="ECO:0000256" key="1">
    <source>
        <dbReference type="ARBA" id="ARBA00004141"/>
    </source>
</evidence>
<dbReference type="AlphaFoldDB" id="A0A1I0GZI5"/>
<dbReference type="EMBL" id="FOHZ01000022">
    <property type="protein sequence ID" value="SET76626.1"/>
    <property type="molecule type" value="Genomic_DNA"/>
</dbReference>
<gene>
    <name evidence="9" type="ORF">SAMN04487962_12217</name>
</gene>
<keyword evidence="3 9" id="KW-0808">Transferase</keyword>
<feature type="domain" description="Bacterial sugar transferase" evidence="8">
    <location>
        <begin position="282"/>
        <end position="465"/>
    </location>
</feature>
<keyword evidence="5 7" id="KW-1133">Transmembrane helix</keyword>
<evidence type="ECO:0000313" key="10">
    <source>
        <dbReference type="Proteomes" id="UP000198762"/>
    </source>
</evidence>
<evidence type="ECO:0000256" key="6">
    <source>
        <dbReference type="ARBA" id="ARBA00023136"/>
    </source>
</evidence>
<comment type="similarity">
    <text evidence="2">Belongs to the bacterial sugar transferase family.</text>
</comment>
<sequence length="471" mass="53302">MFGVSYIRIRKHYLHLPYLVLGALEFAALFGTFYLLGFVLDQLGAAEANLHTSAGAAFLFALVMSCGTLAMGVYFAMVREGFASMFFRTLVAFCFLGGLALTILYMLIPNVSPGSDKLFWAVLLAIFLVTLIRQIFLKVVDSDQLARRVVIFGGGEFAESLMTDYERNLRASGIRIMGCIPDSATPRVDARHHLPAPTDFYQFCRQNRISEIVIAQQERRKSEGGQLPVEALMECKLRGIDVTDAVAFYERELKKARLELLHPSWILFSDGFKASRSRDLAKRVMDLVISLTLAVVMAPFMLLTALAIVLESGFPVLYSQDRVGARGQVFRIYKFRSMRQDAEKDGKARWASQNDSRVTRVGAFIRNTRLDELPQLWNVIKGEMSFVGPRPERPEFVEQLKDQVPFYNTRHYVKPGLMGWAQLNYPYGASIEDARGKLEYDLYYTKNHSIVMDFLIMIQTVEVVLLGKGVR</sequence>
<keyword evidence="4 7" id="KW-0812">Transmembrane</keyword>